<dbReference type="Proteomes" id="UP000308267">
    <property type="component" value="Unassembled WGS sequence"/>
</dbReference>
<evidence type="ECO:0000256" key="1">
    <source>
        <dbReference type="ARBA" id="ARBA00022468"/>
    </source>
</evidence>
<accession>A0A4S2MFL9</accession>
<feature type="coiled-coil region" evidence="3">
    <location>
        <begin position="336"/>
        <end position="377"/>
    </location>
</feature>
<reference evidence="5 6" key="1">
    <citation type="journal article" date="2019" name="BMC Genomics">
        <title>New insights from Opisthorchis felineus genome: update on genomics of the epidemiologically important liver flukes.</title>
        <authorList>
            <person name="Ershov N.I."/>
            <person name="Mordvinov V.A."/>
            <person name="Prokhortchouk E.B."/>
            <person name="Pakharukova M.Y."/>
            <person name="Gunbin K.V."/>
            <person name="Ustyantsev K."/>
            <person name="Genaev M.A."/>
            <person name="Blinov A.G."/>
            <person name="Mazur A."/>
            <person name="Boulygina E."/>
            <person name="Tsygankova S."/>
            <person name="Khrameeva E."/>
            <person name="Chekanov N."/>
            <person name="Fan G."/>
            <person name="Xiao A."/>
            <person name="Zhang H."/>
            <person name="Xu X."/>
            <person name="Yang H."/>
            <person name="Solovyev V."/>
            <person name="Lee S.M."/>
            <person name="Liu X."/>
            <person name="Afonnikov D.A."/>
            <person name="Skryabin K.G."/>
        </authorList>
    </citation>
    <scope>NUCLEOTIDE SEQUENCE [LARGE SCALE GENOMIC DNA]</scope>
    <source>
        <strain evidence="5">AK-0245</strain>
        <tissue evidence="5">Whole organism</tissue>
    </source>
</reference>
<keyword evidence="2 3" id="KW-0175">Coiled coil</keyword>
<dbReference type="SMART" id="SM00164">
    <property type="entry name" value="TBC"/>
    <property type="match status" value="1"/>
</dbReference>
<dbReference type="EMBL" id="SJOL01000554">
    <property type="protein sequence ID" value="TGZ75561.1"/>
    <property type="molecule type" value="Genomic_DNA"/>
</dbReference>
<dbReference type="Gene3D" id="1.10.10.750">
    <property type="entry name" value="Ypt/Rab-GAP domain of gyp1p, domain 1"/>
    <property type="match status" value="1"/>
</dbReference>
<dbReference type="SUPFAM" id="SSF47923">
    <property type="entry name" value="Ypt/Rab-GAP domain of gyp1p"/>
    <property type="match status" value="2"/>
</dbReference>
<dbReference type="AlphaFoldDB" id="A0A4S2MFL9"/>
<keyword evidence="6" id="KW-1185">Reference proteome</keyword>
<dbReference type="Gene3D" id="1.10.472.80">
    <property type="entry name" value="Ypt/Rab-GAP domain of gyp1p, domain 3"/>
    <property type="match status" value="1"/>
</dbReference>
<dbReference type="FunFam" id="1.10.8.270:FF:000001">
    <property type="entry name" value="TBC1 domain family member 1"/>
    <property type="match status" value="1"/>
</dbReference>
<evidence type="ECO:0000256" key="2">
    <source>
        <dbReference type="ARBA" id="ARBA00023054"/>
    </source>
</evidence>
<dbReference type="EMBL" id="SJOL01000554">
    <property type="protein sequence ID" value="TGZ75562.1"/>
    <property type="molecule type" value="Genomic_DNA"/>
</dbReference>
<dbReference type="GO" id="GO:0005096">
    <property type="term" value="F:GTPase activator activity"/>
    <property type="evidence" value="ECO:0007669"/>
    <property type="project" value="UniProtKB-KW"/>
</dbReference>
<evidence type="ECO:0000313" key="5">
    <source>
        <dbReference type="EMBL" id="TGZ75561.1"/>
    </source>
</evidence>
<dbReference type="OrthoDB" id="295078at2759"/>
<gene>
    <name evidence="5" type="ORF">CRM22_000313</name>
</gene>
<dbReference type="InterPro" id="IPR000195">
    <property type="entry name" value="Rab-GAP-TBC_dom"/>
</dbReference>
<keyword evidence="1" id="KW-0343">GTPase activation</keyword>
<evidence type="ECO:0000313" key="6">
    <source>
        <dbReference type="Proteomes" id="UP000308267"/>
    </source>
</evidence>
<name>A0A4S2MFL9_OPIFE</name>
<dbReference type="PANTHER" id="PTHR47219:SF22">
    <property type="entry name" value="RAB-GAP TBC DOMAIN-CONTAINING PROTEIN"/>
    <property type="match status" value="1"/>
</dbReference>
<dbReference type="PROSITE" id="PS50086">
    <property type="entry name" value="TBC_RABGAP"/>
    <property type="match status" value="1"/>
</dbReference>
<dbReference type="InterPro" id="IPR035969">
    <property type="entry name" value="Rab-GAP_TBC_sf"/>
</dbReference>
<protein>
    <recommendedName>
        <fullName evidence="4">Rab-GAP TBC domain-containing protein</fullName>
    </recommendedName>
</protein>
<feature type="domain" description="Rab-GAP TBC" evidence="4">
    <location>
        <begin position="91"/>
        <end position="276"/>
    </location>
</feature>
<dbReference type="FunFam" id="1.10.472.80:FF:000002">
    <property type="entry name" value="Ecotropic viral integration site 5"/>
    <property type="match status" value="1"/>
</dbReference>
<dbReference type="Pfam" id="PF00566">
    <property type="entry name" value="RabGAP-TBC"/>
    <property type="match status" value="1"/>
</dbReference>
<dbReference type="Gene3D" id="1.10.8.270">
    <property type="entry name" value="putative rabgap domain of human tbc1 domain family member 14 like domains"/>
    <property type="match status" value="1"/>
</dbReference>
<sequence>MPTTHLLLIYNERITAISTGYFVQRSCQLARPSDDSAPVSTRPGSLSVGMLWVNNVLPPSTGLLEQWGCVVKNWDQFSKKRSFVADLIRKGLPDEFRPLVWRLYTGAYDSTARKLYDGYLEVESPVENAIRRDIARTFPKHELFKDENGSGQERLFRVIKAYSVHDREVGYCQGSGFITGLLLMQLPELDAFAVLVQLMNEYRLREIYKPAMVELGVCMYQLEQLLAEHLPEIYTHFVSHSFAPSLYASAWFLTLFSTVLPITMATRVMDFFIIEGMHFIFRLALSLLKFSSEKLLTSDMETMVVYLQNEGPTQWEQNSSAIFEAANAIKLNPKKMKKLEKEYLQMRSQEQEDQIELRRLRTENGLLLQRIARLEETVASFVNGPCSPTERGSRGPSVAELEVRDQHPAYLCLPPSMSSQVTGTVNPPEIVSYSQARHATLPRQVIGFTPKGDDALAVTTLHTLQSDLTLCRAREADVKSALSDLKIRYYELEELKTDQATRSSEQMAVLKDELFTVKLRETEALMRLDEMRQRLSEIEALWQAHSSRCKASTSDGKRTSLLLGSFGQSGSSDARKLSDGILEARYLDQIATLQQQVNELAVQRELADRRADRLDQRITELLEARSAAGAREHELRSELKEAVQMCAEIESKRKADGLMWRSREMELTAQLTEWRQCQLQLECKYESLLATRHLQAVPPSPISCRGDSKCNGFNSVDTVDSVRSAQNLDNLLSLNLGQLNGSSDSLDVQDDMITSGDARHRTLTASSNPPQSHPKTELRSLWKDLPPTVMTDSIGPLEDLCLMPDDPMITSVYVGNGTSYED</sequence>
<comment type="caution">
    <text evidence="5">The sequence shown here is derived from an EMBL/GenBank/DDBJ whole genome shotgun (WGS) entry which is preliminary data.</text>
</comment>
<dbReference type="PANTHER" id="PTHR47219">
    <property type="entry name" value="RAB GTPASE-ACTIVATING PROTEIN 1-LIKE"/>
    <property type="match status" value="1"/>
</dbReference>
<dbReference type="InterPro" id="IPR050302">
    <property type="entry name" value="Rab_GAP_TBC_domain"/>
</dbReference>
<dbReference type="GO" id="GO:0031267">
    <property type="term" value="F:small GTPase binding"/>
    <property type="evidence" value="ECO:0007669"/>
    <property type="project" value="TreeGrafter"/>
</dbReference>
<feature type="coiled-coil region" evidence="3">
    <location>
        <begin position="583"/>
        <end position="652"/>
    </location>
</feature>
<dbReference type="STRING" id="147828.A0A4S2MFL9"/>
<organism evidence="5 6">
    <name type="scientific">Opisthorchis felineus</name>
    <dbReference type="NCBI Taxonomy" id="147828"/>
    <lineage>
        <taxon>Eukaryota</taxon>
        <taxon>Metazoa</taxon>
        <taxon>Spiralia</taxon>
        <taxon>Lophotrochozoa</taxon>
        <taxon>Platyhelminthes</taxon>
        <taxon>Trematoda</taxon>
        <taxon>Digenea</taxon>
        <taxon>Opisthorchiida</taxon>
        <taxon>Opisthorchiata</taxon>
        <taxon>Opisthorchiidae</taxon>
        <taxon>Opisthorchis</taxon>
    </lineage>
</organism>
<evidence type="ECO:0000256" key="3">
    <source>
        <dbReference type="SAM" id="Coils"/>
    </source>
</evidence>
<proteinExistence type="predicted"/>
<evidence type="ECO:0000259" key="4">
    <source>
        <dbReference type="PROSITE" id="PS50086"/>
    </source>
</evidence>